<dbReference type="EMBL" id="LT899436">
    <property type="protein sequence ID" value="SNR14604.1"/>
    <property type="molecule type" value="Genomic_DNA"/>
</dbReference>
<sequence length="354" mass="39664">MKTITFTVLTLFVTSLSFSQTVNFDSLKSNLGYGKTLEFIHGETRSGISSYRFINRTDKSQNPILTLQVKNEDINDLGWKNRVTFNNDKVGIGLLSPEELLDVNGNARVKKLIINPVANGGRFLQMGKTVSSEHRLFNFGSSNDYSGYSFFNVDGTLRMDFSSHANTTYLGLSDENQQEFFKASKSSTTGAFVHLPQANSRIVIGGFGDYLLADNYKFIVKDGNSLIEGNLIASGNIGIGTYNPDAELTVKGKIHAEEVKIDLNVPADYVFEKYYEGTSKLKSDYIMPTLKEVEDYTKKNHHLPSVPSAKEMKKKGIKVSEMTNLLLQKIEELTLYTIAQEKRIKALEEKNKKQ</sequence>
<dbReference type="KEGG" id="tje:TJEJU_0835"/>
<dbReference type="RefSeq" id="WP_095069706.1">
    <property type="nucleotide sequence ID" value="NZ_LT899436.1"/>
</dbReference>
<keyword evidence="2" id="KW-1185">Reference proteome</keyword>
<proteinExistence type="predicted"/>
<protein>
    <submittedName>
        <fullName evidence="1">Uncharacterized protein</fullName>
    </submittedName>
</protein>
<evidence type="ECO:0000313" key="2">
    <source>
        <dbReference type="Proteomes" id="UP000215214"/>
    </source>
</evidence>
<dbReference type="OrthoDB" id="9808753at2"/>
<dbReference type="AlphaFoldDB" id="A0A238U7Y4"/>
<evidence type="ECO:0000313" key="1">
    <source>
        <dbReference type="EMBL" id="SNR14604.1"/>
    </source>
</evidence>
<reference evidence="1 2" key="1">
    <citation type="submission" date="2017-07" db="EMBL/GenBank/DDBJ databases">
        <authorList>
            <person name="Sun Z.S."/>
            <person name="Albrecht U."/>
            <person name="Echele G."/>
            <person name="Lee C.C."/>
        </authorList>
    </citation>
    <scope>NUCLEOTIDE SEQUENCE [LARGE SCALE GENOMIC DNA]</scope>
    <source>
        <strain evidence="2">type strain: KCTC 22618</strain>
    </source>
</reference>
<name>A0A238U7Y4_9FLAO</name>
<accession>A0A238U7Y4</accession>
<dbReference type="Proteomes" id="UP000215214">
    <property type="component" value="Chromosome TJEJU"/>
</dbReference>
<organism evidence="1 2">
    <name type="scientific">Tenacibaculum jejuense</name>
    <dbReference type="NCBI Taxonomy" id="584609"/>
    <lineage>
        <taxon>Bacteria</taxon>
        <taxon>Pseudomonadati</taxon>
        <taxon>Bacteroidota</taxon>
        <taxon>Flavobacteriia</taxon>
        <taxon>Flavobacteriales</taxon>
        <taxon>Flavobacteriaceae</taxon>
        <taxon>Tenacibaculum</taxon>
    </lineage>
</organism>
<gene>
    <name evidence="1" type="ORF">TJEJU_0835</name>
</gene>